<dbReference type="EMBL" id="CP073910">
    <property type="protein sequence ID" value="QUT04851.1"/>
    <property type="molecule type" value="Genomic_DNA"/>
</dbReference>
<reference evidence="1" key="1">
    <citation type="submission" date="2021-04" db="EMBL/GenBank/DDBJ databases">
        <title>Isolation of p-tert-butylphenol degrading bacteria Sphingobium phenoxybenzoativorans Tas13 from active sludge.</title>
        <authorList>
            <person name="Li Y."/>
        </authorList>
    </citation>
    <scope>NUCLEOTIDE SEQUENCE</scope>
    <source>
        <strain evidence="1">Tas13</strain>
    </source>
</reference>
<dbReference type="Proteomes" id="UP000681425">
    <property type="component" value="Chromosome"/>
</dbReference>
<name>A0A975K4W0_9SPHN</name>
<dbReference type="KEGG" id="spph:KFK14_17725"/>
<proteinExistence type="predicted"/>
<dbReference type="AlphaFoldDB" id="A0A975K4W0"/>
<accession>A0A975K4W0</accession>
<protein>
    <submittedName>
        <fullName evidence="1">Uncharacterized protein</fullName>
    </submittedName>
</protein>
<keyword evidence="2" id="KW-1185">Reference proteome</keyword>
<evidence type="ECO:0000313" key="1">
    <source>
        <dbReference type="EMBL" id="QUT04851.1"/>
    </source>
</evidence>
<gene>
    <name evidence="1" type="ORF">KFK14_17725</name>
</gene>
<dbReference type="RefSeq" id="WP_212608591.1">
    <property type="nucleotide sequence ID" value="NZ_CP073910.1"/>
</dbReference>
<evidence type="ECO:0000313" key="2">
    <source>
        <dbReference type="Proteomes" id="UP000681425"/>
    </source>
</evidence>
<sequence length="133" mass="14275">MMKRDFSSAINDLRNSGIRVGVTVEAVLTALNEIADDIGETAGALIQTKMDETFGKTLTFGAACADALIAPQNGEEKQSIGERSKRLALAMKIVDGGEIEISPDDRDLIKTAVNAHFRGALVPGRIDRFLEAE</sequence>
<organism evidence="1 2">
    <name type="scientific">Sphingobium phenoxybenzoativorans</name>
    <dbReference type="NCBI Taxonomy" id="1592790"/>
    <lineage>
        <taxon>Bacteria</taxon>
        <taxon>Pseudomonadati</taxon>
        <taxon>Pseudomonadota</taxon>
        <taxon>Alphaproteobacteria</taxon>
        <taxon>Sphingomonadales</taxon>
        <taxon>Sphingomonadaceae</taxon>
        <taxon>Sphingobium</taxon>
    </lineage>
</organism>